<evidence type="ECO:0000313" key="1">
    <source>
        <dbReference type="EMBL" id="KTB43468.1"/>
    </source>
</evidence>
<dbReference type="EMBL" id="LATX01001160">
    <property type="protein sequence ID" value="KTB43468.1"/>
    <property type="molecule type" value="Genomic_DNA"/>
</dbReference>
<evidence type="ECO:0000313" key="2">
    <source>
        <dbReference type="Proteomes" id="UP000054988"/>
    </source>
</evidence>
<reference evidence="1 2" key="1">
    <citation type="submission" date="2015-12" db="EMBL/GenBank/DDBJ databases">
        <title>Draft genome sequence of Moniliophthora roreri, the causal agent of frosty pod rot of cacao.</title>
        <authorList>
            <person name="Aime M.C."/>
            <person name="Diaz-Valderrama J.R."/>
            <person name="Kijpornyongpan T."/>
            <person name="Phillips-Mora W."/>
        </authorList>
    </citation>
    <scope>NUCLEOTIDE SEQUENCE [LARGE SCALE GENOMIC DNA]</scope>
    <source>
        <strain evidence="1 2">MCA 2952</strain>
    </source>
</reference>
<name>A0A0W0G4F7_MONRR</name>
<gene>
    <name evidence="1" type="ORF">WG66_3955</name>
</gene>
<dbReference type="Proteomes" id="UP000054988">
    <property type="component" value="Unassembled WGS sequence"/>
</dbReference>
<organism evidence="1 2">
    <name type="scientific">Moniliophthora roreri</name>
    <name type="common">Frosty pod rot fungus</name>
    <name type="synonym">Monilia roreri</name>
    <dbReference type="NCBI Taxonomy" id="221103"/>
    <lineage>
        <taxon>Eukaryota</taxon>
        <taxon>Fungi</taxon>
        <taxon>Dikarya</taxon>
        <taxon>Basidiomycota</taxon>
        <taxon>Agaricomycotina</taxon>
        <taxon>Agaricomycetes</taxon>
        <taxon>Agaricomycetidae</taxon>
        <taxon>Agaricales</taxon>
        <taxon>Marasmiineae</taxon>
        <taxon>Marasmiaceae</taxon>
        <taxon>Moniliophthora</taxon>
    </lineage>
</organism>
<accession>A0A0W0G4F7</accession>
<dbReference type="AlphaFoldDB" id="A0A0W0G4F7"/>
<comment type="caution">
    <text evidence="1">The sequence shown here is derived from an EMBL/GenBank/DDBJ whole genome shotgun (WGS) entry which is preliminary data.</text>
</comment>
<protein>
    <submittedName>
        <fullName evidence="1">Uncharacterized protein</fullName>
    </submittedName>
</protein>
<sequence length="177" mass="19825">MSLGEAEVLVDPSSVKEAMDFRHQDVTTEIPWYEDLHGIYVNEGNESKHLLLPGKDFTSRFWDGVVESRKERIEEYNQHPLPWPPPSVISGLSLTTKVLRLASGNLYQLPQELNIGAPLEQQNFGTPEPVKGTKTLVPQAELRNSVPFVLSVVSRCQEGEISNLTVSVKVLVLCCWL</sequence>
<proteinExistence type="predicted"/>